<dbReference type="Pfam" id="PF12804">
    <property type="entry name" value="NTP_transf_3"/>
    <property type="match status" value="1"/>
</dbReference>
<accession>A0ABS1ZA35</accession>
<sequence>MKSPGIIILAAGQGTRFQQAGGKGNKLLALLPDSTGTPHPVLGMTLHAAQRSGLPLLLVTRPEYTAIRALAAAQAIPVLCVSSAGSGETIAAAVRAVPHWSGWLIQPGDMAWVTAEDHQRIAGALSEGASQARFCWQNKPGHPVGFAAEYGPALSELKGDSGARSLLDTARLLRLQGHAGVIRDADLPITATPLARRRK</sequence>
<evidence type="ECO:0000259" key="2">
    <source>
        <dbReference type="Pfam" id="PF12804"/>
    </source>
</evidence>
<reference evidence="3 4" key="1">
    <citation type="submission" date="2021-01" db="EMBL/GenBank/DDBJ databases">
        <title>Complete genome sequence of Pantoea eucrina OB49, a heavy metal tolerant bacterium with PGPR potential isolated from wheat in Algeria.</title>
        <authorList>
            <person name="Lekired A."/>
            <person name="Ouzari I.H."/>
        </authorList>
    </citation>
    <scope>NUCLEOTIDE SEQUENCE [LARGE SCALE GENOMIC DNA]</scope>
    <source>
        <strain evidence="3 4">OB49</strain>
    </source>
</reference>
<name>A0ABS1ZA35_9GAMM</name>
<dbReference type="GO" id="GO:0016740">
    <property type="term" value="F:transferase activity"/>
    <property type="evidence" value="ECO:0007669"/>
    <property type="project" value="UniProtKB-KW"/>
</dbReference>
<gene>
    <name evidence="3" type="ORF">JJB79_17985</name>
</gene>
<evidence type="ECO:0000256" key="1">
    <source>
        <dbReference type="ARBA" id="ARBA00022842"/>
    </source>
</evidence>
<dbReference type="GeneID" id="84693326"/>
<keyword evidence="1" id="KW-0460">Magnesium</keyword>
<keyword evidence="4" id="KW-1185">Reference proteome</keyword>
<dbReference type="RefSeq" id="WP_040113750.1">
    <property type="nucleotide sequence ID" value="NZ_CP083450.1"/>
</dbReference>
<evidence type="ECO:0000313" key="4">
    <source>
        <dbReference type="Proteomes" id="UP000809137"/>
    </source>
</evidence>
<dbReference type="Gene3D" id="3.90.550.10">
    <property type="entry name" value="Spore Coat Polysaccharide Biosynthesis Protein SpsA, Chain A"/>
    <property type="match status" value="1"/>
</dbReference>
<dbReference type="InterPro" id="IPR025877">
    <property type="entry name" value="MobA-like_NTP_Trfase"/>
</dbReference>
<evidence type="ECO:0000313" key="3">
    <source>
        <dbReference type="EMBL" id="MBM0749280.1"/>
    </source>
</evidence>
<keyword evidence="3" id="KW-0808">Transferase</keyword>
<feature type="domain" description="MobA-like NTP transferase" evidence="2">
    <location>
        <begin position="7"/>
        <end position="168"/>
    </location>
</feature>
<dbReference type="PANTHER" id="PTHR43777:SF1">
    <property type="entry name" value="MOLYBDENUM COFACTOR CYTIDYLYLTRANSFERASE"/>
    <property type="match status" value="1"/>
</dbReference>
<protein>
    <submittedName>
        <fullName evidence="3">NTP transferase domain-containing protein</fullName>
    </submittedName>
</protein>
<dbReference type="SUPFAM" id="SSF53448">
    <property type="entry name" value="Nucleotide-diphospho-sugar transferases"/>
    <property type="match status" value="1"/>
</dbReference>
<proteinExistence type="predicted"/>
<dbReference type="Proteomes" id="UP000809137">
    <property type="component" value="Unassembled WGS sequence"/>
</dbReference>
<dbReference type="InterPro" id="IPR029044">
    <property type="entry name" value="Nucleotide-diphossugar_trans"/>
</dbReference>
<comment type="caution">
    <text evidence="3">The sequence shown here is derived from an EMBL/GenBank/DDBJ whole genome shotgun (WGS) entry which is preliminary data.</text>
</comment>
<dbReference type="PANTHER" id="PTHR43777">
    <property type="entry name" value="MOLYBDENUM COFACTOR CYTIDYLYLTRANSFERASE"/>
    <property type="match status" value="1"/>
</dbReference>
<dbReference type="EMBL" id="JAFCXS010000019">
    <property type="protein sequence ID" value="MBM0749280.1"/>
    <property type="molecule type" value="Genomic_DNA"/>
</dbReference>
<organism evidence="3 4">
    <name type="scientific">Pantoea eucrina</name>
    <dbReference type="NCBI Taxonomy" id="472693"/>
    <lineage>
        <taxon>Bacteria</taxon>
        <taxon>Pseudomonadati</taxon>
        <taxon>Pseudomonadota</taxon>
        <taxon>Gammaproteobacteria</taxon>
        <taxon>Enterobacterales</taxon>
        <taxon>Erwiniaceae</taxon>
        <taxon>Pantoea</taxon>
    </lineage>
</organism>